<name>A0A3B1CIS8_9ZZZZ</name>
<dbReference type="AlphaFoldDB" id="A0A3B1CIS8"/>
<protein>
    <submittedName>
        <fullName evidence="1">Related to HTH domain of SpoOJ/ParA/ParB/repB family, involved in chromosome partitioning</fullName>
    </submittedName>
</protein>
<evidence type="ECO:0000313" key="1">
    <source>
        <dbReference type="EMBL" id="VAX26481.1"/>
    </source>
</evidence>
<dbReference type="Pfam" id="PF06245">
    <property type="entry name" value="DUF1015"/>
    <property type="match status" value="1"/>
</dbReference>
<proteinExistence type="predicted"/>
<dbReference type="PANTHER" id="PTHR36454">
    <property type="entry name" value="LMO2823 PROTEIN"/>
    <property type="match status" value="1"/>
</dbReference>
<accession>A0A3B1CIS8</accession>
<reference evidence="1" key="1">
    <citation type="submission" date="2018-06" db="EMBL/GenBank/DDBJ databases">
        <authorList>
            <person name="Zhirakovskaya E."/>
        </authorList>
    </citation>
    <scope>NUCLEOTIDE SEQUENCE</scope>
</reference>
<dbReference type="PIRSF" id="PIRSF033563">
    <property type="entry name" value="UCP033563"/>
    <property type="match status" value="1"/>
</dbReference>
<sequence>MAIIRAFKGLRPDPKVAHLVASVPYDVVNREEAAELCRDNPINFLRVTRSEIEMEPDTNPYSEEVYLKAKENLERLIKEAPMISDEEPHFYLYRLIWNDVTQIGIAATFSVEDYDNDVILKHEKTRRAKEDDRTNHIVTTNAQTGAVFLTYKGIEEVNKIVEEVIESGEPLYDFTTPDGVKHTFWLVPTEANDIIEFEIGKAAHLYIADGHHRAASASRAQKVKMESNPNHTGKEEYNYFMAVLFPAEQLKILPYNRAVFELNGLTEDKFLEKVKTNFTVLSSSITTPAEKGDIAMYLNKKWYMLTPNSNVTPGNSIGDKLDVSILQNFLLKPILGINDPRTDNNIDFIGGIRGTEELEKLVDSGAAKVAFSMYPVTVDDLMNISDAGETMPPKSTWFEPKLRDGLAVHLI</sequence>
<dbReference type="EMBL" id="UOGD01000340">
    <property type="protein sequence ID" value="VAX26481.1"/>
    <property type="molecule type" value="Genomic_DNA"/>
</dbReference>
<dbReference type="PANTHER" id="PTHR36454:SF1">
    <property type="entry name" value="DUF1015 DOMAIN-CONTAINING PROTEIN"/>
    <property type="match status" value="1"/>
</dbReference>
<dbReference type="InterPro" id="IPR008323">
    <property type="entry name" value="UCP033563"/>
</dbReference>
<organism evidence="1">
    <name type="scientific">hydrothermal vent metagenome</name>
    <dbReference type="NCBI Taxonomy" id="652676"/>
    <lineage>
        <taxon>unclassified sequences</taxon>
        <taxon>metagenomes</taxon>
        <taxon>ecological metagenomes</taxon>
    </lineage>
</organism>
<gene>
    <name evidence="1" type="ORF">MNBD_IGNAVI01-1312</name>
</gene>